<keyword evidence="15 20" id="KW-0443">Lipid metabolism</keyword>
<name>A0A4R6UK22_9GAMM</name>
<comment type="cofactor">
    <cofactor evidence="20">
        <name>Ca(2+)</name>
        <dbReference type="ChEBI" id="CHEBI:29108"/>
    </cofactor>
    <text evidence="20">Binds 1 Ca(2+) ion per monomer. In the dimeric form the Ca(2+) is bound by different amino acids with binding of each Ca(2+) shared with ligands coming from each monomer. The Ca(2+) ion may have a role in catalysis.</text>
</comment>
<dbReference type="Pfam" id="PF02253">
    <property type="entry name" value="PLA1"/>
    <property type="match status" value="1"/>
</dbReference>
<dbReference type="RefSeq" id="WP_133591682.1">
    <property type="nucleotide sequence ID" value="NZ_CP037953.1"/>
</dbReference>
<comment type="catalytic activity">
    <reaction evidence="2 20">
        <text>a 1,2-diacyl-sn-glycero-3-phosphocholine + H2O = a 1-acyl-sn-glycero-3-phosphocholine + a fatty acid + H(+)</text>
        <dbReference type="Rhea" id="RHEA:15801"/>
        <dbReference type="ChEBI" id="CHEBI:15377"/>
        <dbReference type="ChEBI" id="CHEBI:15378"/>
        <dbReference type="ChEBI" id="CHEBI:28868"/>
        <dbReference type="ChEBI" id="CHEBI:57643"/>
        <dbReference type="ChEBI" id="CHEBI:58168"/>
        <dbReference type="EC" id="3.1.1.4"/>
    </reaction>
</comment>
<dbReference type="GO" id="GO:0046872">
    <property type="term" value="F:metal ion binding"/>
    <property type="evidence" value="ECO:0007669"/>
    <property type="project" value="UniProtKB-KW"/>
</dbReference>
<protein>
    <recommendedName>
        <fullName evidence="7 20">Phospholipase A1</fullName>
        <ecNumber evidence="5 20">3.1.1.32</ecNumber>
        <ecNumber evidence="6 20">3.1.1.4</ecNumber>
    </recommendedName>
    <alternativeName>
        <fullName evidence="20">Phosphatidylcholine 1-acylhydrolase</fullName>
    </alternativeName>
</protein>
<dbReference type="SUPFAM" id="SSF56931">
    <property type="entry name" value="Outer membrane phospholipase A (OMPLA)"/>
    <property type="match status" value="1"/>
</dbReference>
<dbReference type="InterPro" id="IPR036541">
    <property type="entry name" value="PLipase_A1_sf"/>
</dbReference>
<comment type="function">
    <text evidence="20">Hydrolysis of phosphatidylcholine with phospholipase A2 (EC 3.1.1.4) and phospholipase A1 (EC 3.1.1.32) activities.</text>
</comment>
<evidence type="ECO:0000256" key="8">
    <source>
        <dbReference type="ARBA" id="ARBA00022452"/>
    </source>
</evidence>
<comment type="caution">
    <text evidence="21">The sequence shown here is derived from an EMBL/GenBank/DDBJ whole genome shotgun (WGS) entry which is preliminary data.</text>
</comment>
<accession>A0A4R6UK22</accession>
<feature type="chain" id="PRO_5020829099" description="Phospholipase A1" evidence="20">
    <location>
        <begin position="22"/>
        <end position="292"/>
    </location>
</feature>
<keyword evidence="10 19" id="KW-0479">Metal-binding</keyword>
<feature type="binding site" description="in dimeric form" evidence="19">
    <location>
        <position position="161"/>
    </location>
    <ligand>
        <name>Ca(2+)</name>
        <dbReference type="ChEBI" id="CHEBI:29108"/>
        <label>1</label>
    </ligand>
</feature>
<dbReference type="PANTHER" id="PTHR40457">
    <property type="entry name" value="PHOSPHOLIPASE A1"/>
    <property type="match status" value="1"/>
</dbReference>
<evidence type="ECO:0000256" key="3">
    <source>
        <dbReference type="ARBA" id="ARBA00010525"/>
    </source>
</evidence>
<organism evidence="21 22">
    <name type="scientific">Permianibacter aggregans</name>
    <dbReference type="NCBI Taxonomy" id="1510150"/>
    <lineage>
        <taxon>Bacteria</taxon>
        <taxon>Pseudomonadati</taxon>
        <taxon>Pseudomonadota</taxon>
        <taxon>Gammaproteobacteria</taxon>
        <taxon>Pseudomonadales</taxon>
        <taxon>Pseudomonadaceae</taxon>
        <taxon>Permianibacter</taxon>
    </lineage>
</organism>
<proteinExistence type="inferred from homology"/>
<feature type="binding site" description="in dimeric form" evidence="19">
    <location>
        <position position="117"/>
    </location>
    <ligand>
        <name>Ca(2+)</name>
        <dbReference type="ChEBI" id="CHEBI:29108"/>
        <label>1</label>
    </ligand>
</feature>
<evidence type="ECO:0000256" key="18">
    <source>
        <dbReference type="PIRSR" id="PIRSR603187-1"/>
    </source>
</evidence>
<reference evidence="21 22" key="1">
    <citation type="submission" date="2019-03" db="EMBL/GenBank/DDBJ databases">
        <title>Genomic Encyclopedia of Type Strains, Phase IV (KMG-IV): sequencing the most valuable type-strain genomes for metagenomic binning, comparative biology and taxonomic classification.</title>
        <authorList>
            <person name="Goeker M."/>
        </authorList>
    </citation>
    <scope>NUCLEOTIDE SEQUENCE [LARGE SCALE GENOMIC DNA]</scope>
    <source>
        <strain evidence="21 22">DSM 103792</strain>
    </source>
</reference>
<keyword evidence="12 20" id="KW-0378">Hydrolase</keyword>
<evidence type="ECO:0000256" key="13">
    <source>
        <dbReference type="ARBA" id="ARBA00022837"/>
    </source>
</evidence>
<dbReference type="GO" id="GO:0009279">
    <property type="term" value="C:cell outer membrane"/>
    <property type="evidence" value="ECO:0007669"/>
    <property type="project" value="UniProtKB-SubCell"/>
</dbReference>
<dbReference type="PANTHER" id="PTHR40457:SF1">
    <property type="entry name" value="PHOSPHOLIPASE A1"/>
    <property type="match status" value="1"/>
</dbReference>
<evidence type="ECO:0000256" key="12">
    <source>
        <dbReference type="ARBA" id="ARBA00022801"/>
    </source>
</evidence>
<evidence type="ECO:0000256" key="11">
    <source>
        <dbReference type="ARBA" id="ARBA00022729"/>
    </source>
</evidence>
<dbReference type="EC" id="3.1.1.4" evidence="6 20"/>
<evidence type="ECO:0000256" key="14">
    <source>
        <dbReference type="ARBA" id="ARBA00022963"/>
    </source>
</evidence>
<gene>
    <name evidence="21" type="ORF">EV696_11317</name>
</gene>
<evidence type="ECO:0000256" key="6">
    <source>
        <dbReference type="ARBA" id="ARBA00013278"/>
    </source>
</evidence>
<dbReference type="OrthoDB" id="188433at2"/>
<dbReference type="Proteomes" id="UP000295375">
    <property type="component" value="Unassembled WGS sequence"/>
</dbReference>
<dbReference type="EMBL" id="SNYM01000013">
    <property type="protein sequence ID" value="TDQ46476.1"/>
    <property type="molecule type" value="Genomic_DNA"/>
</dbReference>
<dbReference type="GO" id="GO:0016042">
    <property type="term" value="P:lipid catabolic process"/>
    <property type="evidence" value="ECO:0007669"/>
    <property type="project" value="UniProtKB-KW"/>
</dbReference>
<evidence type="ECO:0000256" key="17">
    <source>
        <dbReference type="ARBA" id="ARBA00023237"/>
    </source>
</evidence>
<feature type="signal peptide" evidence="20">
    <location>
        <begin position="1"/>
        <end position="21"/>
    </location>
</feature>
<keyword evidence="9" id="KW-0812">Transmembrane</keyword>
<evidence type="ECO:0000256" key="1">
    <source>
        <dbReference type="ARBA" id="ARBA00000111"/>
    </source>
</evidence>
<evidence type="ECO:0000256" key="19">
    <source>
        <dbReference type="PIRSR" id="PIRSR603187-2"/>
    </source>
</evidence>
<evidence type="ECO:0000256" key="9">
    <source>
        <dbReference type="ARBA" id="ARBA00022692"/>
    </source>
</evidence>
<dbReference type="PRINTS" id="PR01486">
    <property type="entry name" value="PHPHLIPASEA1"/>
</dbReference>
<keyword evidence="22" id="KW-1185">Reference proteome</keyword>
<dbReference type="InterPro" id="IPR003187">
    <property type="entry name" value="PLipase_A1"/>
</dbReference>
<feature type="binding site" description="in dimeric form" evidence="19">
    <location>
        <position position="203"/>
    </location>
    <ligand>
        <name>Ca(2+)</name>
        <dbReference type="ChEBI" id="CHEBI:29108"/>
        <label>1</label>
    </ligand>
</feature>
<keyword evidence="16" id="KW-0472">Membrane</keyword>
<comment type="catalytic activity">
    <reaction evidence="1 20">
        <text>a 1,2-diacyl-sn-glycero-3-phosphocholine + H2O = a 2-acyl-sn-glycero-3-phosphocholine + a fatty acid + H(+)</text>
        <dbReference type="Rhea" id="RHEA:18689"/>
        <dbReference type="ChEBI" id="CHEBI:15377"/>
        <dbReference type="ChEBI" id="CHEBI:15378"/>
        <dbReference type="ChEBI" id="CHEBI:28868"/>
        <dbReference type="ChEBI" id="CHEBI:57643"/>
        <dbReference type="ChEBI" id="CHEBI:57875"/>
        <dbReference type="EC" id="3.1.1.32"/>
    </reaction>
</comment>
<evidence type="ECO:0000256" key="5">
    <source>
        <dbReference type="ARBA" id="ARBA00013179"/>
    </source>
</evidence>
<evidence type="ECO:0000256" key="20">
    <source>
        <dbReference type="RuleBase" id="RU366027"/>
    </source>
</evidence>
<feature type="active site" description="Proton acceptor" evidence="18">
    <location>
        <position position="151"/>
    </location>
</feature>
<dbReference type="Gene3D" id="2.40.230.10">
    <property type="entry name" value="Phospholipase A1"/>
    <property type="match status" value="1"/>
</dbReference>
<evidence type="ECO:0000256" key="16">
    <source>
        <dbReference type="ARBA" id="ARBA00023136"/>
    </source>
</evidence>
<evidence type="ECO:0000256" key="4">
    <source>
        <dbReference type="ARBA" id="ARBA00011702"/>
    </source>
</evidence>
<evidence type="ECO:0000256" key="15">
    <source>
        <dbReference type="ARBA" id="ARBA00023098"/>
    </source>
</evidence>
<evidence type="ECO:0000313" key="22">
    <source>
        <dbReference type="Proteomes" id="UP000295375"/>
    </source>
</evidence>
<keyword evidence="13 19" id="KW-0106">Calcium</keyword>
<keyword evidence="8" id="KW-1134">Transmembrane beta strand</keyword>
<comment type="similarity">
    <text evidence="3 20">Belongs to the phospholipase A1 family.</text>
</comment>
<evidence type="ECO:0000256" key="2">
    <source>
        <dbReference type="ARBA" id="ARBA00001604"/>
    </source>
</evidence>
<keyword evidence="14 20" id="KW-0442">Lipid degradation</keyword>
<dbReference type="AlphaFoldDB" id="A0A4R6UK22"/>
<dbReference type="GO" id="GO:0008970">
    <property type="term" value="F:phospholipase A1 activity"/>
    <property type="evidence" value="ECO:0007669"/>
    <property type="project" value="UniProtKB-EC"/>
</dbReference>
<feature type="active site" description="Nucleophile" evidence="18">
    <location>
        <position position="153"/>
    </location>
</feature>
<keyword evidence="11 20" id="KW-0732">Signal</keyword>
<evidence type="ECO:0000256" key="10">
    <source>
        <dbReference type="ARBA" id="ARBA00022723"/>
    </source>
</evidence>
<evidence type="ECO:0000313" key="21">
    <source>
        <dbReference type="EMBL" id="TDQ46476.1"/>
    </source>
</evidence>
<sequence length="292" mass="33836">MKRTFVAALLVVSAVSTTAQAFDADGQGFDGGDDNGEERELKRDSQRNALTQQMNSDRGVSWYKDFFIAPFTYTEDYHGRESEVVFQISFKAKLLNTPLYFGYTQQSYWQAYNSDESAPFRESNYAPEFFWRFAPGEWWLDNIGLDLGLEHQSNGQSPEFSRSWNRLYAGLFHHDERQSFYGRIWYRLPEDEKKSPDDVKGDDNPDITDYLGYGELIWRYCLDKEACYNLITTKLRGNLNTGKGSVEVSWMFPTLSENTSWYVFVFNGYGESLIDYNDSTTRIGLGVILRPR</sequence>
<comment type="subcellular location">
    <subcellularLocation>
        <location evidence="20">Cell outer membrane</location>
        <topology evidence="20">Multi-pass membrane protein</topology>
    </subcellularLocation>
    <text evidence="20">One of the very few enzymes located there.</text>
</comment>
<dbReference type="EC" id="3.1.1.32" evidence="5 20"/>
<keyword evidence="17 20" id="KW-0998">Cell outer membrane</keyword>
<comment type="subunit">
    <text evidence="4 20">Homodimer; dimerization is reversible, and the dimeric form is the active one.</text>
</comment>
<dbReference type="GO" id="GO:0004623">
    <property type="term" value="F:phospholipase A2 activity"/>
    <property type="evidence" value="ECO:0007669"/>
    <property type="project" value="UniProtKB-EC"/>
</dbReference>
<evidence type="ECO:0000256" key="7">
    <source>
        <dbReference type="ARBA" id="ARBA00021726"/>
    </source>
</evidence>